<evidence type="ECO:0000313" key="2">
    <source>
        <dbReference type="Proteomes" id="UP001178507"/>
    </source>
</evidence>
<dbReference type="Pfam" id="PF13759">
    <property type="entry name" value="2OG-FeII_Oxy_5"/>
    <property type="match status" value="1"/>
</dbReference>
<reference evidence="1" key="1">
    <citation type="submission" date="2023-08" db="EMBL/GenBank/DDBJ databases">
        <authorList>
            <person name="Chen Y."/>
            <person name="Shah S."/>
            <person name="Dougan E. K."/>
            <person name="Thang M."/>
            <person name="Chan C."/>
        </authorList>
    </citation>
    <scope>NUCLEOTIDE SEQUENCE</scope>
</reference>
<accession>A0AA36HWP2</accession>
<keyword evidence="2" id="KW-1185">Reference proteome</keyword>
<gene>
    <name evidence="1" type="ORF">EVOR1521_LOCUS5726</name>
</gene>
<evidence type="ECO:0000313" key="1">
    <source>
        <dbReference type="EMBL" id="CAJ1376745.1"/>
    </source>
</evidence>
<dbReference type="EMBL" id="CAUJNA010000415">
    <property type="protein sequence ID" value="CAJ1376745.1"/>
    <property type="molecule type" value="Genomic_DNA"/>
</dbReference>
<comment type="caution">
    <text evidence="1">The sequence shown here is derived from an EMBL/GenBank/DDBJ whole genome shotgun (WGS) entry which is preliminary data.</text>
</comment>
<organism evidence="1 2">
    <name type="scientific">Effrenium voratum</name>
    <dbReference type="NCBI Taxonomy" id="2562239"/>
    <lineage>
        <taxon>Eukaryota</taxon>
        <taxon>Sar</taxon>
        <taxon>Alveolata</taxon>
        <taxon>Dinophyceae</taxon>
        <taxon>Suessiales</taxon>
        <taxon>Symbiodiniaceae</taxon>
        <taxon>Effrenium</taxon>
    </lineage>
</organism>
<sequence length="267" mass="29578">MDCWHSGRCWHLLVLCRRALDLNSFGPRRLYLCCRQSWKLVRFQGGTWYWLVTFAILPGAVPSLTRHAPLESWRSEGEDFLQQCAAAGGEVAVAASKLKSLLEEAALQYLQTALDERSPQLLSRLHTSIAASWARSGPRSWLVPHVHAKVALAGSFYLDCGGPLQEDDPAELCGVYLQDPRTPAGMAEVLESLRQKLGWGEAHHVRVRSGSLLLYPAWLQHAGLPPSLNSSSKEEAVSSVSFTVVVQLRESAERSPGQRSTSHQQEL</sequence>
<dbReference type="Gene3D" id="2.60.120.620">
    <property type="entry name" value="q2cbj1_9rhob like domain"/>
    <property type="match status" value="1"/>
</dbReference>
<protein>
    <submittedName>
        <fullName evidence="1">Uncharacterized protein</fullName>
    </submittedName>
</protein>
<dbReference type="Proteomes" id="UP001178507">
    <property type="component" value="Unassembled WGS sequence"/>
</dbReference>
<proteinExistence type="predicted"/>
<dbReference type="AlphaFoldDB" id="A0AA36HWP2"/>
<name>A0AA36HWP2_9DINO</name>
<dbReference type="InterPro" id="IPR012668">
    <property type="entry name" value="CHP02466"/>
</dbReference>